<evidence type="ECO:0000313" key="8">
    <source>
        <dbReference type="Proteomes" id="UP000503336"/>
    </source>
</evidence>
<feature type="region of interest" description="Disordered" evidence="4">
    <location>
        <begin position="26"/>
        <end position="47"/>
    </location>
</feature>
<evidence type="ECO:0000256" key="1">
    <source>
        <dbReference type="ARBA" id="ARBA00022452"/>
    </source>
</evidence>
<evidence type="ECO:0000259" key="6">
    <source>
        <dbReference type="Pfam" id="PF08479"/>
    </source>
</evidence>
<evidence type="ECO:0000313" key="7">
    <source>
        <dbReference type="EMBL" id="QIE54060.1"/>
    </source>
</evidence>
<dbReference type="Proteomes" id="UP000503336">
    <property type="component" value="Chromosome"/>
</dbReference>
<gene>
    <name evidence="7" type="ORF">G5B40_00550</name>
</gene>
<dbReference type="InterPro" id="IPR005565">
    <property type="entry name" value="Hemolysn_activator_HlyB_C"/>
</dbReference>
<name>A0A7L5BSF0_9RHOB</name>
<reference evidence="7 8" key="1">
    <citation type="submission" date="2020-02" db="EMBL/GenBank/DDBJ databases">
        <title>complete genome sequence of Rhodobacteraceae bacterium.</title>
        <authorList>
            <person name="Park J."/>
            <person name="Kim Y.-S."/>
            <person name="Kim K.-H."/>
        </authorList>
    </citation>
    <scope>NUCLEOTIDE SEQUENCE [LARGE SCALE GENOMIC DNA]</scope>
    <source>
        <strain evidence="7 8">RR4-56</strain>
    </source>
</reference>
<dbReference type="GO" id="GO:0046819">
    <property type="term" value="P:protein secretion by the type V secretion system"/>
    <property type="evidence" value="ECO:0007669"/>
    <property type="project" value="TreeGrafter"/>
</dbReference>
<dbReference type="PANTHER" id="PTHR34597:SF6">
    <property type="entry name" value="BLR6126 PROTEIN"/>
    <property type="match status" value="1"/>
</dbReference>
<dbReference type="AlphaFoldDB" id="A0A7L5BSF0"/>
<dbReference type="Gene3D" id="2.40.160.50">
    <property type="entry name" value="membrane protein fhac: a member of the omp85/tpsb transporter family"/>
    <property type="match status" value="1"/>
</dbReference>
<dbReference type="GO" id="GO:0098046">
    <property type="term" value="C:type V protein secretion system complex"/>
    <property type="evidence" value="ECO:0007669"/>
    <property type="project" value="TreeGrafter"/>
</dbReference>
<accession>A0A7L5BSF0</accession>
<dbReference type="EMBL" id="CP049056">
    <property type="protein sequence ID" value="QIE54060.1"/>
    <property type="molecule type" value="Genomic_DNA"/>
</dbReference>
<dbReference type="GO" id="GO:0008320">
    <property type="term" value="F:protein transmembrane transporter activity"/>
    <property type="evidence" value="ECO:0007669"/>
    <property type="project" value="TreeGrafter"/>
</dbReference>
<keyword evidence="3" id="KW-0998">Cell outer membrane</keyword>
<keyword evidence="1" id="KW-1134">Transmembrane beta strand</keyword>
<dbReference type="InterPro" id="IPR051544">
    <property type="entry name" value="TPS_OM_transporter"/>
</dbReference>
<evidence type="ECO:0000256" key="2">
    <source>
        <dbReference type="ARBA" id="ARBA00022692"/>
    </source>
</evidence>
<evidence type="ECO:0000256" key="4">
    <source>
        <dbReference type="SAM" id="MobiDB-lite"/>
    </source>
</evidence>
<dbReference type="Gene3D" id="3.10.20.310">
    <property type="entry name" value="membrane protein fhac"/>
    <property type="match status" value="1"/>
</dbReference>
<dbReference type="InterPro" id="IPR013686">
    <property type="entry name" value="Polypept-transport_assoc_ShlB"/>
</dbReference>
<protein>
    <submittedName>
        <fullName evidence="7">ShlB/FhaC/HecB family hemolysin secretion/activation protein</fullName>
    </submittedName>
</protein>
<evidence type="ECO:0000256" key="3">
    <source>
        <dbReference type="ARBA" id="ARBA00023237"/>
    </source>
</evidence>
<proteinExistence type="predicted"/>
<dbReference type="Pfam" id="PF08479">
    <property type="entry name" value="POTRA_2"/>
    <property type="match status" value="1"/>
</dbReference>
<dbReference type="RefSeq" id="WP_165093709.1">
    <property type="nucleotide sequence ID" value="NZ_CP049056.1"/>
</dbReference>
<organism evidence="7 8">
    <name type="scientific">Pikeienuella piscinae</name>
    <dbReference type="NCBI Taxonomy" id="2748098"/>
    <lineage>
        <taxon>Bacteria</taxon>
        <taxon>Pseudomonadati</taxon>
        <taxon>Pseudomonadota</taxon>
        <taxon>Alphaproteobacteria</taxon>
        <taxon>Rhodobacterales</taxon>
        <taxon>Paracoccaceae</taxon>
        <taxon>Pikeienuella</taxon>
    </lineage>
</organism>
<feature type="domain" description="Haemolysin activator HlyB C-terminal" evidence="5">
    <location>
        <begin position="209"/>
        <end position="532"/>
    </location>
</feature>
<sequence length="575" mass="62684">MLGVALWAGFAHPAFAQTAVQEIMARRNADRRDEPSPLTEPRVKFTSQRAPSNAEDILFVLNAVELHGATAFDFDALAALYGEEIGRRVTLTQVFEIAARIQDLYRESGFIFTRVLVPAQAIEGGAVRLEIIEARIDGVQIEEPEGPVGPARKLVERMIAPLVGVLNPTDALLERTILNVNELPGVTRATVVPQPSGPESRGGLVLHVNVERDPFEGVFYADNRQSPAIGRGVIGGTIGFNSYSEWADTTSISIFNSFDVLSDKIPETGETDAGGDFDERTTVLVAHQRAVGTDGLTLQATALYSRTRPGDEIKKIGIQGRQVQATIGLTYPLVRSRAFELNGGLGLEYLDSQTDISNGVFRVSDDRQRVGVARIDGVYRDPLGYTTFAASLRQGFDVLNATAPDDLERSRFDGRSVFTLARAEAERLLIVNDDLNAYFQIGGQYSLTPLLAAEEFAIGGITFGRGYDPSEFTGDNGVGVTGELRYVSDLNLYDVAFTMETYGFGDYGVVWNLGNGEPRMQRLISAGGGVRLYLPEQVFVEAELAFPANQPLTRVGPDGEQITGPRFFLTLSKRF</sequence>
<dbReference type="KEGG" id="hdh:G5B40_00550"/>
<feature type="domain" description="Polypeptide-transport-associated ShlB-type" evidence="6">
    <location>
        <begin position="59"/>
        <end position="133"/>
    </location>
</feature>
<keyword evidence="8" id="KW-1185">Reference proteome</keyword>
<evidence type="ECO:0000259" key="5">
    <source>
        <dbReference type="Pfam" id="PF03865"/>
    </source>
</evidence>
<keyword evidence="2" id="KW-0812">Transmembrane</keyword>
<dbReference type="PANTHER" id="PTHR34597">
    <property type="entry name" value="SLR1661 PROTEIN"/>
    <property type="match status" value="1"/>
</dbReference>
<dbReference type="Pfam" id="PF03865">
    <property type="entry name" value="ShlB"/>
    <property type="match status" value="1"/>
</dbReference>
<feature type="compositionally biased region" description="Basic and acidic residues" evidence="4">
    <location>
        <begin position="26"/>
        <end position="35"/>
    </location>
</feature>
<keyword evidence="1" id="KW-0472">Membrane</keyword>